<dbReference type="AlphaFoldDB" id="A0A832TAG9"/>
<name>A0A832TAG9_9EURY</name>
<dbReference type="RefSeq" id="WP_011019915.1">
    <property type="nucleotide sequence ID" value="NZ_DUJS01000005.1"/>
</dbReference>
<evidence type="ECO:0000256" key="1">
    <source>
        <dbReference type="ARBA" id="ARBA00010748"/>
    </source>
</evidence>
<protein>
    <recommendedName>
        <fullName evidence="5">Hydrogenase maturation factor HypA</fullName>
    </recommendedName>
</protein>
<dbReference type="GO" id="GO:0051604">
    <property type="term" value="P:protein maturation"/>
    <property type="evidence" value="ECO:0007669"/>
    <property type="project" value="InterPro"/>
</dbReference>
<evidence type="ECO:0000256" key="4">
    <source>
        <dbReference type="ARBA" id="ARBA00022833"/>
    </source>
</evidence>
<feature type="binding site" evidence="5">
    <location>
        <position position="73"/>
    </location>
    <ligand>
        <name>Zn(2+)</name>
        <dbReference type="ChEBI" id="CHEBI:29105"/>
    </ligand>
</feature>
<dbReference type="InterPro" id="IPR000688">
    <property type="entry name" value="HypA/HybF"/>
</dbReference>
<dbReference type="PIRSF" id="PIRSF004761">
    <property type="entry name" value="Hydrgn_mat_HypA"/>
    <property type="match status" value="1"/>
</dbReference>
<dbReference type="PANTHER" id="PTHR34535">
    <property type="entry name" value="HYDROGENASE MATURATION FACTOR HYPA"/>
    <property type="match status" value="1"/>
</dbReference>
<comment type="similarity">
    <text evidence="1 5">Belongs to the HypA/HybF family.</text>
</comment>
<keyword evidence="2 5" id="KW-0533">Nickel</keyword>
<dbReference type="OMA" id="ILLCPCG"/>
<comment type="function">
    <text evidence="5">Involved in the maturation of [NiFe] hydrogenases. Required for nickel insertion into the metal center of the hydrogenase.</text>
</comment>
<dbReference type="HAMAP" id="MF_00213">
    <property type="entry name" value="HypA_HybF"/>
    <property type="match status" value="1"/>
</dbReference>
<dbReference type="GO" id="GO:0008270">
    <property type="term" value="F:zinc ion binding"/>
    <property type="evidence" value="ECO:0007669"/>
    <property type="project" value="UniProtKB-UniRule"/>
</dbReference>
<dbReference type="SMR" id="A0A832TAG9"/>
<feature type="binding site" evidence="5">
    <location>
        <position position="112"/>
    </location>
    <ligand>
        <name>Zn(2+)</name>
        <dbReference type="ChEBI" id="CHEBI:29105"/>
    </ligand>
</feature>
<dbReference type="Gene3D" id="3.30.2320.80">
    <property type="match status" value="1"/>
</dbReference>
<dbReference type="Proteomes" id="UP000619545">
    <property type="component" value="Unassembled WGS sequence"/>
</dbReference>
<dbReference type="PANTHER" id="PTHR34535:SF3">
    <property type="entry name" value="HYDROGENASE MATURATION FACTOR HYPA"/>
    <property type="match status" value="1"/>
</dbReference>
<keyword evidence="3 5" id="KW-0479">Metal-binding</keyword>
<sequence length="142" mass="15806">MHELSVAQSVLETVLDVARKRGAERVLSVRLRIGEFTLLNPEQLRFCLEVLAEGTPVEGAKFEIEIERGYFKCAECGHRWRPEDESLKDPSLHTAFDLSELTELLDLKCPKCGSRAVKLDGGDACSIESVRLEVPGEQHAQG</sequence>
<dbReference type="PROSITE" id="PS01249">
    <property type="entry name" value="HYPA"/>
    <property type="match status" value="1"/>
</dbReference>
<organism evidence="6 7">
    <name type="scientific">Methanopyrus kandleri</name>
    <dbReference type="NCBI Taxonomy" id="2320"/>
    <lineage>
        <taxon>Archaea</taxon>
        <taxon>Methanobacteriati</taxon>
        <taxon>Methanobacteriota</taxon>
        <taxon>Methanomada group</taxon>
        <taxon>Methanopyri</taxon>
        <taxon>Methanopyrales</taxon>
        <taxon>Methanopyraceae</taxon>
        <taxon>Methanopyrus</taxon>
    </lineage>
</organism>
<evidence type="ECO:0000256" key="2">
    <source>
        <dbReference type="ARBA" id="ARBA00022596"/>
    </source>
</evidence>
<dbReference type="GO" id="GO:0016151">
    <property type="term" value="F:nickel cation binding"/>
    <property type="evidence" value="ECO:0007669"/>
    <property type="project" value="UniProtKB-UniRule"/>
</dbReference>
<evidence type="ECO:0000256" key="3">
    <source>
        <dbReference type="ARBA" id="ARBA00022723"/>
    </source>
</evidence>
<dbReference type="NCBIfam" id="TIGR00100">
    <property type="entry name" value="hypA"/>
    <property type="match status" value="1"/>
</dbReference>
<dbReference type="InterPro" id="IPR020538">
    <property type="entry name" value="Hydgase_Ni_incorp_HypA/HybF_CS"/>
</dbReference>
<feature type="binding site" evidence="5">
    <location>
        <position position="109"/>
    </location>
    <ligand>
        <name>Zn(2+)</name>
        <dbReference type="ChEBI" id="CHEBI:29105"/>
    </ligand>
</feature>
<proteinExistence type="inferred from homology"/>
<dbReference type="GeneID" id="1478142"/>
<evidence type="ECO:0000313" key="7">
    <source>
        <dbReference type="Proteomes" id="UP000619545"/>
    </source>
</evidence>
<feature type="binding site" evidence="5">
    <location>
        <position position="76"/>
    </location>
    <ligand>
        <name>Zn(2+)</name>
        <dbReference type="ChEBI" id="CHEBI:29105"/>
    </ligand>
</feature>
<evidence type="ECO:0000256" key="5">
    <source>
        <dbReference type="HAMAP-Rule" id="MF_00213"/>
    </source>
</evidence>
<dbReference type="Pfam" id="PF01155">
    <property type="entry name" value="HypA"/>
    <property type="match status" value="1"/>
</dbReference>
<keyword evidence="4 5" id="KW-0862">Zinc</keyword>
<accession>A0A832TAG9</accession>
<feature type="binding site" evidence="5">
    <location>
        <position position="2"/>
    </location>
    <ligand>
        <name>Ni(2+)</name>
        <dbReference type="ChEBI" id="CHEBI:49786"/>
    </ligand>
</feature>
<evidence type="ECO:0000313" key="6">
    <source>
        <dbReference type="EMBL" id="HII71020.1"/>
    </source>
</evidence>
<dbReference type="EMBL" id="DUJS01000005">
    <property type="protein sequence ID" value="HII71020.1"/>
    <property type="molecule type" value="Genomic_DNA"/>
</dbReference>
<reference evidence="6" key="1">
    <citation type="journal article" date="2020" name="bioRxiv">
        <title>A rank-normalized archaeal taxonomy based on genome phylogeny resolves widespread incomplete and uneven classifications.</title>
        <authorList>
            <person name="Rinke C."/>
            <person name="Chuvochina M."/>
            <person name="Mussig A.J."/>
            <person name="Chaumeil P.-A."/>
            <person name="Waite D.W."/>
            <person name="Whitman W.B."/>
            <person name="Parks D.H."/>
            <person name="Hugenholtz P."/>
        </authorList>
    </citation>
    <scope>NUCLEOTIDE SEQUENCE</scope>
    <source>
        <strain evidence="6">UBA8853</strain>
    </source>
</reference>
<gene>
    <name evidence="5 6" type="primary">hypA</name>
    <name evidence="6" type="ORF">HA336_07315</name>
</gene>
<comment type="caution">
    <text evidence="6">The sequence shown here is derived from an EMBL/GenBank/DDBJ whole genome shotgun (WGS) entry which is preliminary data.</text>
</comment>